<evidence type="ECO:0000256" key="7">
    <source>
        <dbReference type="ARBA" id="ARBA00023163"/>
    </source>
</evidence>
<evidence type="ECO:0000256" key="3">
    <source>
        <dbReference type="ARBA" id="ARBA00022491"/>
    </source>
</evidence>
<dbReference type="GO" id="GO:0005730">
    <property type="term" value="C:nucleolus"/>
    <property type="evidence" value="ECO:0007669"/>
    <property type="project" value="UniProtKB-SubCell"/>
</dbReference>
<sequence>MEFWGIEVKSGETVKCEPGDDKFLHLSQASLGETKKDKGNESITVFVKFNDQKLVIGSLSAEKCPQIQYDLVFEKEFELSHNWKKGSVFFVGYKTVLDEGYPFYDPVFFHFFFLGKSFGVNLLMCSSHTDDSESESEEEIAVKNEANAFFLTCVRETGIFKFIGKPKVNAPKTGVAKPSIKAEEEKKVKKDDADKDSGSDDDEDESDEDDSDDADMLDGEGDSSDDENDEDDSSDEELDATQKPVESASKNTPAAEKKTKLMTPVGSQKTGGGDTKKGGGHTATPHPAKQGGRTPPTNDRAKQPQTPKSGGGSARFNNNKSGGK</sequence>
<comment type="similarity">
    <text evidence="2">Belongs to the histone deacetylase HD2 family.</text>
</comment>
<feature type="region of interest" description="Disordered" evidence="9">
    <location>
        <begin position="171"/>
        <end position="324"/>
    </location>
</feature>
<accession>A0A7I8JF27</accession>
<feature type="compositionally biased region" description="Polar residues" evidence="9">
    <location>
        <begin position="315"/>
        <end position="324"/>
    </location>
</feature>
<evidence type="ECO:0000313" key="12">
    <source>
        <dbReference type="Proteomes" id="UP001189122"/>
    </source>
</evidence>
<keyword evidence="8" id="KW-0539">Nucleus</keyword>
<dbReference type="GO" id="GO:0016787">
    <property type="term" value="F:hydrolase activity"/>
    <property type="evidence" value="ECO:0007669"/>
    <property type="project" value="UniProtKB-KW"/>
</dbReference>
<dbReference type="Pfam" id="PF17800">
    <property type="entry name" value="NPL"/>
    <property type="match status" value="1"/>
</dbReference>
<dbReference type="GO" id="GO:0006325">
    <property type="term" value="P:chromatin organization"/>
    <property type="evidence" value="ECO:0007669"/>
    <property type="project" value="UniProtKB-KW"/>
</dbReference>
<protein>
    <recommendedName>
        <fullName evidence="10">Nucleoplasmin-like domain-containing protein</fullName>
    </recommendedName>
</protein>
<evidence type="ECO:0000256" key="1">
    <source>
        <dbReference type="ARBA" id="ARBA00004604"/>
    </source>
</evidence>
<name>A0A7I8JF27_SPIIN</name>
<reference evidence="11 12" key="1">
    <citation type="submission" date="2019-12" db="EMBL/GenBank/DDBJ databases">
        <authorList>
            <person name="Scholz U."/>
            <person name="Mascher M."/>
            <person name="Fiebig A."/>
        </authorList>
    </citation>
    <scope>NUCLEOTIDE SEQUENCE</scope>
</reference>
<feature type="compositionally biased region" description="Acidic residues" evidence="9">
    <location>
        <begin position="199"/>
        <end position="239"/>
    </location>
</feature>
<organism evidence="11">
    <name type="scientific">Spirodela intermedia</name>
    <name type="common">Intermediate duckweed</name>
    <dbReference type="NCBI Taxonomy" id="51605"/>
    <lineage>
        <taxon>Eukaryota</taxon>
        <taxon>Viridiplantae</taxon>
        <taxon>Streptophyta</taxon>
        <taxon>Embryophyta</taxon>
        <taxon>Tracheophyta</taxon>
        <taxon>Spermatophyta</taxon>
        <taxon>Magnoliopsida</taxon>
        <taxon>Liliopsida</taxon>
        <taxon>Araceae</taxon>
        <taxon>Lemnoideae</taxon>
        <taxon>Spirodela</taxon>
    </lineage>
</organism>
<proteinExistence type="inferred from homology"/>
<evidence type="ECO:0000256" key="8">
    <source>
        <dbReference type="ARBA" id="ARBA00023242"/>
    </source>
</evidence>
<evidence type="ECO:0000313" key="11">
    <source>
        <dbReference type="EMBL" id="CAA2629287.1"/>
    </source>
</evidence>
<dbReference type="Proteomes" id="UP001189122">
    <property type="component" value="Unassembled WGS sequence"/>
</dbReference>
<keyword evidence="4" id="KW-0378">Hydrolase</keyword>
<dbReference type="EMBL" id="CACRZD030000011">
    <property type="protein sequence ID" value="CAA6668531.1"/>
    <property type="molecule type" value="Genomic_DNA"/>
</dbReference>
<keyword evidence="12" id="KW-1185">Reference proteome</keyword>
<keyword evidence="7" id="KW-0804">Transcription</keyword>
<evidence type="ECO:0000259" key="10">
    <source>
        <dbReference type="Pfam" id="PF17800"/>
    </source>
</evidence>
<gene>
    <name evidence="11" type="ORF">SI7747_11014925</name>
</gene>
<dbReference type="AlphaFoldDB" id="A0A7I8JF27"/>
<dbReference type="Gene3D" id="2.60.120.340">
    <property type="entry name" value="Nucleoplasmin core domain"/>
    <property type="match status" value="1"/>
</dbReference>
<feature type="compositionally biased region" description="Basic and acidic residues" evidence="9">
    <location>
        <begin position="180"/>
        <end position="198"/>
    </location>
</feature>
<dbReference type="InterPro" id="IPR041232">
    <property type="entry name" value="NPL"/>
</dbReference>
<comment type="subcellular location">
    <subcellularLocation>
        <location evidence="1">Nucleus</location>
        <location evidence="1">Nucleolus</location>
    </subcellularLocation>
</comment>
<evidence type="ECO:0000256" key="6">
    <source>
        <dbReference type="ARBA" id="ARBA00023015"/>
    </source>
</evidence>
<evidence type="ECO:0000256" key="9">
    <source>
        <dbReference type="SAM" id="MobiDB-lite"/>
    </source>
</evidence>
<keyword evidence="5" id="KW-0156">Chromatin regulator</keyword>
<feature type="domain" description="Nucleoplasmin-like" evidence="10">
    <location>
        <begin position="3"/>
        <end position="93"/>
    </location>
</feature>
<dbReference type="EMBL" id="LR743598">
    <property type="protein sequence ID" value="CAA2629287.1"/>
    <property type="molecule type" value="Genomic_DNA"/>
</dbReference>
<evidence type="ECO:0000256" key="2">
    <source>
        <dbReference type="ARBA" id="ARBA00006673"/>
    </source>
</evidence>
<evidence type="ECO:0000256" key="4">
    <source>
        <dbReference type="ARBA" id="ARBA00022801"/>
    </source>
</evidence>
<evidence type="ECO:0000256" key="5">
    <source>
        <dbReference type="ARBA" id="ARBA00022853"/>
    </source>
</evidence>
<keyword evidence="3" id="KW-0678">Repressor</keyword>
<dbReference type="FunFam" id="2.60.120.340:FF:000004">
    <property type="entry name" value="Histone deacetylase HDT1"/>
    <property type="match status" value="1"/>
</dbReference>
<keyword evidence="6" id="KW-0805">Transcription regulation</keyword>